<evidence type="ECO:0000256" key="1">
    <source>
        <dbReference type="SAM" id="Phobius"/>
    </source>
</evidence>
<keyword evidence="3" id="KW-1185">Reference proteome</keyword>
<gene>
    <name evidence="2" type="ORF">BAU17_06205</name>
</gene>
<feature type="transmembrane region" description="Helical" evidence="1">
    <location>
        <begin position="30"/>
        <end position="51"/>
    </location>
</feature>
<dbReference type="EMBL" id="MAEL01000057">
    <property type="protein sequence ID" value="KAF1301539.1"/>
    <property type="molecule type" value="Genomic_DNA"/>
</dbReference>
<evidence type="ECO:0000313" key="3">
    <source>
        <dbReference type="Proteomes" id="UP000782705"/>
    </source>
</evidence>
<keyword evidence="1" id="KW-0472">Membrane</keyword>
<keyword evidence="1" id="KW-0812">Transmembrane</keyword>
<comment type="caution">
    <text evidence="2">The sequence shown here is derived from an EMBL/GenBank/DDBJ whole genome shotgun (WGS) entry which is preliminary data.</text>
</comment>
<proteinExistence type="predicted"/>
<dbReference type="Proteomes" id="UP000782705">
    <property type="component" value="Unassembled WGS sequence"/>
</dbReference>
<reference evidence="2 3" key="1">
    <citation type="submission" date="2016-06" db="EMBL/GenBank/DDBJ databases">
        <title>Four novel species of enterococci isolated from chicken manure.</title>
        <authorList>
            <person name="Van Tyne D."/>
        </authorList>
    </citation>
    <scope>NUCLEOTIDE SEQUENCE [LARGE SCALE GENOMIC DNA]</scope>
    <source>
        <strain evidence="2 3">CU12B</strain>
    </source>
</reference>
<evidence type="ECO:0000313" key="2">
    <source>
        <dbReference type="EMBL" id="KAF1301539.1"/>
    </source>
</evidence>
<name>A0ABQ6YW09_9ENTE</name>
<protein>
    <submittedName>
        <fullName evidence="2">Uncharacterized protein</fullName>
    </submittedName>
</protein>
<keyword evidence="1" id="KW-1133">Transmembrane helix</keyword>
<organism evidence="2 3">
    <name type="scientific">Candidatus Enterococcus willemsii</name>
    <dbReference type="NCBI Taxonomy" id="1857215"/>
    <lineage>
        <taxon>Bacteria</taxon>
        <taxon>Bacillati</taxon>
        <taxon>Bacillota</taxon>
        <taxon>Bacilli</taxon>
        <taxon>Lactobacillales</taxon>
        <taxon>Enterococcaceae</taxon>
        <taxon>Enterococcus</taxon>
    </lineage>
</organism>
<sequence length="190" mass="21774">MKTTSQKIGSSLQDAWYNFEDAVYRNPKKAILYAIGGLVTVSLLTIAMIAANARIRQTQISTLVVDHLPVDKIIPITYGKEDKTIEDKQAISVMFTRPQGKAYHEIMAQLEEKSQELNRKFYYYPIVYDATEIGNTYKLNPDEVTFVFFEKGVEKNRFVFDSLEDADINFIPELNRLPMWNIGGSDSEEE</sequence>
<accession>A0ABQ6YW09</accession>